<evidence type="ECO:0000259" key="2">
    <source>
        <dbReference type="Pfam" id="PF07883"/>
    </source>
</evidence>
<comment type="caution">
    <text evidence="3">The sequence shown here is derived from an EMBL/GenBank/DDBJ whole genome shotgun (WGS) entry which is preliminary data.</text>
</comment>
<dbReference type="InterPro" id="IPR011051">
    <property type="entry name" value="RmlC_Cupin_sf"/>
</dbReference>
<keyword evidence="1" id="KW-0732">Signal</keyword>
<evidence type="ECO:0000313" key="4">
    <source>
        <dbReference type="Proteomes" id="UP000628442"/>
    </source>
</evidence>
<dbReference type="SUPFAM" id="SSF51182">
    <property type="entry name" value="RmlC-like cupins"/>
    <property type="match status" value="1"/>
</dbReference>
<dbReference type="CDD" id="cd02235">
    <property type="entry name" value="cupin_BLL4011-like"/>
    <property type="match status" value="1"/>
</dbReference>
<reference evidence="3" key="1">
    <citation type="journal article" date="2014" name="Int. J. Syst. Evol. Microbiol.">
        <title>Complete genome sequence of Corynebacterium casei LMG S-19264T (=DSM 44701T), isolated from a smear-ripened cheese.</title>
        <authorList>
            <consortium name="US DOE Joint Genome Institute (JGI-PGF)"/>
            <person name="Walter F."/>
            <person name="Albersmeier A."/>
            <person name="Kalinowski J."/>
            <person name="Ruckert C."/>
        </authorList>
    </citation>
    <scope>NUCLEOTIDE SEQUENCE</scope>
    <source>
        <strain evidence="3">KCTC 12343</strain>
    </source>
</reference>
<sequence length="144" mass="15332">MKLSRHHAKAAMTVAFFAAQALSAAFAQTPAAAATPKFDAKGIARTETVRRDFDGKREAIQVRVDFAPGASFPKHSHPGVEIAYVLSGTIQYELEGKTITLQAGESLYIPAGAVHSAKNVGPAITAELATYLVEKNKPIVILDK</sequence>
<evidence type="ECO:0000313" key="3">
    <source>
        <dbReference type="EMBL" id="GGY26209.1"/>
    </source>
</evidence>
<dbReference type="InterPro" id="IPR014710">
    <property type="entry name" value="RmlC-like_jellyroll"/>
</dbReference>
<feature type="signal peptide" evidence="1">
    <location>
        <begin position="1"/>
        <end position="27"/>
    </location>
</feature>
<dbReference type="AlphaFoldDB" id="A0AA88BZ09"/>
<feature type="domain" description="Cupin type-2" evidence="2">
    <location>
        <begin position="63"/>
        <end position="126"/>
    </location>
</feature>
<name>A0AA88BZ09_9BURK</name>
<accession>A0AA88BZ09</accession>
<dbReference type="Gene3D" id="2.60.120.10">
    <property type="entry name" value="Jelly Rolls"/>
    <property type="match status" value="1"/>
</dbReference>
<dbReference type="InterPro" id="IPR013096">
    <property type="entry name" value="Cupin_2"/>
</dbReference>
<evidence type="ECO:0000256" key="1">
    <source>
        <dbReference type="SAM" id="SignalP"/>
    </source>
</evidence>
<dbReference type="PANTHER" id="PTHR38599">
    <property type="entry name" value="CUPIN DOMAIN PROTEIN (AFU_ORTHOLOGUE AFUA_3G13620)"/>
    <property type="match status" value="1"/>
</dbReference>
<feature type="chain" id="PRO_5041712671" description="Cupin type-2 domain-containing protein" evidence="1">
    <location>
        <begin position="28"/>
        <end position="144"/>
    </location>
</feature>
<organism evidence="3 4">
    <name type="scientific">Pseudoduganella albidiflava</name>
    <dbReference type="NCBI Taxonomy" id="321983"/>
    <lineage>
        <taxon>Bacteria</taxon>
        <taxon>Pseudomonadati</taxon>
        <taxon>Pseudomonadota</taxon>
        <taxon>Betaproteobacteria</taxon>
        <taxon>Burkholderiales</taxon>
        <taxon>Oxalobacteraceae</taxon>
        <taxon>Telluria group</taxon>
        <taxon>Pseudoduganella</taxon>
    </lineage>
</organism>
<dbReference type="Pfam" id="PF07883">
    <property type="entry name" value="Cupin_2"/>
    <property type="match status" value="1"/>
</dbReference>
<proteinExistence type="predicted"/>
<reference evidence="3" key="2">
    <citation type="submission" date="2022-12" db="EMBL/GenBank/DDBJ databases">
        <authorList>
            <person name="Sun Q."/>
            <person name="Kim S."/>
        </authorList>
    </citation>
    <scope>NUCLEOTIDE SEQUENCE</scope>
    <source>
        <strain evidence="3">KCTC 12343</strain>
    </source>
</reference>
<dbReference type="Proteomes" id="UP000628442">
    <property type="component" value="Unassembled WGS sequence"/>
</dbReference>
<gene>
    <name evidence="3" type="ORF">GCM10007387_05160</name>
</gene>
<dbReference type="PANTHER" id="PTHR38599:SF1">
    <property type="entry name" value="CUPIN DOMAIN PROTEIN (AFU_ORTHOLOGUE AFUA_3G13620)"/>
    <property type="match status" value="1"/>
</dbReference>
<dbReference type="EMBL" id="BMWV01000001">
    <property type="protein sequence ID" value="GGY26209.1"/>
    <property type="molecule type" value="Genomic_DNA"/>
</dbReference>
<dbReference type="RefSeq" id="WP_218943737.1">
    <property type="nucleotide sequence ID" value="NZ_BMWV01000001.1"/>
</dbReference>
<protein>
    <recommendedName>
        <fullName evidence="2">Cupin type-2 domain-containing protein</fullName>
    </recommendedName>
</protein>